<feature type="region of interest" description="Disordered" evidence="2">
    <location>
        <begin position="549"/>
        <end position="571"/>
    </location>
</feature>
<feature type="region of interest" description="Disordered" evidence="2">
    <location>
        <begin position="193"/>
        <end position="324"/>
    </location>
</feature>
<gene>
    <name evidence="3" type="ORF">DUNSADRAFT_4187</name>
</gene>
<keyword evidence="1" id="KW-0175">Coiled coil</keyword>
<feature type="compositionally biased region" description="Low complexity" evidence="2">
    <location>
        <begin position="972"/>
        <end position="1003"/>
    </location>
</feature>
<proteinExistence type="predicted"/>
<feature type="compositionally biased region" description="Low complexity" evidence="2">
    <location>
        <begin position="260"/>
        <end position="281"/>
    </location>
</feature>
<feature type="region of interest" description="Disordered" evidence="2">
    <location>
        <begin position="797"/>
        <end position="1061"/>
    </location>
</feature>
<protein>
    <submittedName>
        <fullName evidence="3">Uncharacterized protein</fullName>
    </submittedName>
</protein>
<feature type="compositionally biased region" description="Low complexity" evidence="2">
    <location>
        <begin position="296"/>
        <end position="307"/>
    </location>
</feature>
<evidence type="ECO:0000256" key="2">
    <source>
        <dbReference type="SAM" id="MobiDB-lite"/>
    </source>
</evidence>
<accession>A0ABQ7GSH1</accession>
<feature type="compositionally biased region" description="Low complexity" evidence="2">
    <location>
        <begin position="1046"/>
        <end position="1060"/>
    </location>
</feature>
<organism evidence="3 4">
    <name type="scientific">Dunaliella salina</name>
    <name type="common">Green alga</name>
    <name type="synonym">Protococcus salinus</name>
    <dbReference type="NCBI Taxonomy" id="3046"/>
    <lineage>
        <taxon>Eukaryota</taxon>
        <taxon>Viridiplantae</taxon>
        <taxon>Chlorophyta</taxon>
        <taxon>core chlorophytes</taxon>
        <taxon>Chlorophyceae</taxon>
        <taxon>CS clade</taxon>
        <taxon>Chlamydomonadales</taxon>
        <taxon>Dunaliellaceae</taxon>
        <taxon>Dunaliella</taxon>
    </lineage>
</organism>
<keyword evidence="4" id="KW-1185">Reference proteome</keyword>
<dbReference type="Proteomes" id="UP000815325">
    <property type="component" value="Unassembled WGS sequence"/>
</dbReference>
<feature type="compositionally biased region" description="Polar residues" evidence="2">
    <location>
        <begin position="850"/>
        <end position="860"/>
    </location>
</feature>
<evidence type="ECO:0000313" key="4">
    <source>
        <dbReference type="Proteomes" id="UP000815325"/>
    </source>
</evidence>
<feature type="compositionally biased region" description="Pro residues" evidence="2">
    <location>
        <begin position="554"/>
        <end position="566"/>
    </location>
</feature>
<sequence>MDERMAIYKPRGKNAKADAERERARTTAARSPEGPAQGIAPASPRGRPTGRAGATRKVPNSFIPPAQLPGHQGAAGTTLGEASGVLLLEGVGSPPSSAAQSYDEARGHGARQLPGPEHHHHQQQQQQQQHHGAQGGDSSTKQGSGVAAAAEQQQEGGPYQLRQGRSKRGYQGGGAGSASAKLSLADLGDAAAFMMETEQKEDDSRGEGEGKAVEARAHQGSKAAGGGRQTMKKPRGQRTGKRRPTTSLKGLSHHGEEGEAAAAAAASPAASPPQQQQQQQQQHHEGGERSKRTRQAGASAAGAATASPELGLGEAKLSMSDGGDGGGGHLQLSCTSQGFGADAAGAGAGGAGSWLLPGAPGSAGRDDLMLGAFPGLGLPSPSMSMAGSMGMAPASHLFSPPGTGTPAMGGTLGSMWTANTLPGFGLGPLAPSSAAASAPHAFAVGSSTSVSQASVAPPPFAAYPPPNFMLPWPLSNTFAAGCSLGTLGGSAGATPHAPLLSAPTSSMPAPLVNFGDAGIGGGSSTGGGGGGSVGGVGWQAGAQAECVLGQSQGLPPPTHVPLPHPQLPHLSPQLAQGMCAVPASSALMPPSSTMMLPVVPQQPNTLAAPTSSAAPLSGLPLSPQRRQQPQQLQLTPQQLAQQHQLQLAVQQQQQQELQRALQQQQEQQEQQKQQQQNMLWLNHQQQLRQHQAIWAQRTQQQQQPALQLPRSYPFAATSATFRNVRKLQPEDGGQWVGVLEDPQSLLILARHEDEIEAARLLACQPSAPLLTTNTFLEAPPSSSPLPDSTLPLTIQSHHHLHQQQQPSSQQVGSTSAIPCPSSVDAPLMTPTLQACPIPHPQNLMGLPAQPSMTQHPQDSSIKLERDLSSPAAPPAAHGQPGGPPEADSTAAAAAPTPQQQGSHACSTAAAPPPAQQQEAHAGSTEPRAASSPEDNFLNFPPLAAPPNSTTPTIANATAHPLALPAPPAESHGPPQGAADQQQQQQQQQQPLSALLPSSLLAPGGFPPAVTADQQQQQQQQPPSTPLPSSLLPPGEFPGVFPPGMFPPAAGASSAGRLPAGWMGEAGLLDAGMHNPLASPGSEG</sequence>
<feature type="region of interest" description="Disordered" evidence="2">
    <location>
        <begin position="1"/>
        <end position="179"/>
    </location>
</feature>
<evidence type="ECO:0000313" key="3">
    <source>
        <dbReference type="EMBL" id="KAF5837551.1"/>
    </source>
</evidence>
<feature type="compositionally biased region" description="Basic and acidic residues" evidence="2">
    <location>
        <begin position="202"/>
        <end position="217"/>
    </location>
</feature>
<dbReference type="EMBL" id="MU069611">
    <property type="protein sequence ID" value="KAF5837551.1"/>
    <property type="molecule type" value="Genomic_DNA"/>
</dbReference>
<feature type="compositionally biased region" description="Low complexity" evidence="2">
    <location>
        <begin position="605"/>
        <end position="636"/>
    </location>
</feature>
<feature type="compositionally biased region" description="Low complexity" evidence="2">
    <location>
        <begin position="1013"/>
        <end position="1038"/>
    </location>
</feature>
<feature type="region of interest" description="Disordered" evidence="2">
    <location>
        <begin position="603"/>
        <end position="636"/>
    </location>
</feature>
<feature type="compositionally biased region" description="Basic residues" evidence="2">
    <location>
        <begin position="230"/>
        <end position="244"/>
    </location>
</feature>
<comment type="caution">
    <text evidence="3">The sequence shown here is derived from an EMBL/GenBank/DDBJ whole genome shotgun (WGS) entry which is preliminary data.</text>
</comment>
<evidence type="ECO:0000256" key="1">
    <source>
        <dbReference type="SAM" id="Coils"/>
    </source>
</evidence>
<feature type="compositionally biased region" description="Low complexity" evidence="2">
    <location>
        <begin position="142"/>
        <end position="157"/>
    </location>
</feature>
<name>A0ABQ7GSH1_DUNSA</name>
<feature type="compositionally biased region" description="Basic and acidic residues" evidence="2">
    <location>
        <begin position="15"/>
        <end position="25"/>
    </location>
</feature>
<feature type="coiled-coil region" evidence="1">
    <location>
        <begin position="640"/>
        <end position="678"/>
    </location>
</feature>
<dbReference type="PANTHER" id="PTHR10829:SF25">
    <property type="entry name" value="DREBRIN-LIKE PROTEIN"/>
    <property type="match status" value="1"/>
</dbReference>
<dbReference type="PANTHER" id="PTHR10829">
    <property type="entry name" value="CORTACTIN AND DREBRIN"/>
    <property type="match status" value="1"/>
</dbReference>
<feature type="compositionally biased region" description="Low complexity" evidence="2">
    <location>
        <begin position="874"/>
        <end position="900"/>
    </location>
</feature>
<feature type="non-terminal residue" evidence="3">
    <location>
        <position position="1083"/>
    </location>
</feature>
<feature type="compositionally biased region" description="Low complexity" evidence="2">
    <location>
        <begin position="40"/>
        <end position="56"/>
    </location>
</feature>
<reference evidence="3" key="1">
    <citation type="submission" date="2017-08" db="EMBL/GenBank/DDBJ databases">
        <authorList>
            <person name="Polle J.E."/>
            <person name="Barry K."/>
            <person name="Cushman J."/>
            <person name="Schmutz J."/>
            <person name="Tran D."/>
            <person name="Hathwaick L.T."/>
            <person name="Yim W.C."/>
            <person name="Jenkins J."/>
            <person name="Mckie-Krisberg Z.M."/>
            <person name="Prochnik S."/>
            <person name="Lindquist E."/>
            <person name="Dockter R.B."/>
            <person name="Adam C."/>
            <person name="Molina H."/>
            <person name="Bunkerborg J."/>
            <person name="Jin E."/>
            <person name="Buchheim M."/>
            <person name="Magnuson J."/>
        </authorList>
    </citation>
    <scope>NUCLEOTIDE SEQUENCE</scope>
    <source>
        <strain evidence="3">CCAP 19/18</strain>
    </source>
</reference>